<name>A0A1C6S0Z4_9ACTN</name>
<dbReference type="EMBL" id="FMHV01000002">
    <property type="protein sequence ID" value="SCL22960.1"/>
    <property type="molecule type" value="Genomic_DNA"/>
</dbReference>
<dbReference type="Gene3D" id="1.20.5.320">
    <property type="entry name" value="6-Phosphogluconate Dehydrogenase, domain 3"/>
    <property type="match status" value="1"/>
</dbReference>
<feature type="region of interest" description="Disordered" evidence="1">
    <location>
        <begin position="71"/>
        <end position="114"/>
    </location>
</feature>
<accession>A0A1C6S0Z4</accession>
<sequence length="207" mass="20805">MMTNNVMNRLRPGSLGRSRWLTALAALAAGLVVGGAGIAYAAIPDPDGTIHGCLNQAGVLRVIDPAAGDTCKGSETPLDFNQQGQVGPPGPAGPSGPPGPQGPTGPAGPAGVSGYEVVQSDSPANTFDEKAHAATCPAGKQAVGGGAFVKFDSGLSGTANHVVMHASVPFTVNQPNDSWLVQAFEGEPDNFTVWHLVVEAVCVTAGV</sequence>
<feature type="compositionally biased region" description="Pro residues" evidence="1">
    <location>
        <begin position="88"/>
        <end position="103"/>
    </location>
</feature>
<proteinExistence type="predicted"/>
<keyword evidence="3" id="KW-1185">Reference proteome</keyword>
<evidence type="ECO:0000313" key="3">
    <source>
        <dbReference type="Proteomes" id="UP000199413"/>
    </source>
</evidence>
<protein>
    <submittedName>
        <fullName evidence="2">Collagen triple helix repeat (20 copies)</fullName>
    </submittedName>
</protein>
<organism evidence="2 3">
    <name type="scientific">Micromonospora rhizosphaerae</name>
    <dbReference type="NCBI Taxonomy" id="568872"/>
    <lineage>
        <taxon>Bacteria</taxon>
        <taxon>Bacillati</taxon>
        <taxon>Actinomycetota</taxon>
        <taxon>Actinomycetes</taxon>
        <taxon>Micromonosporales</taxon>
        <taxon>Micromonosporaceae</taxon>
        <taxon>Micromonospora</taxon>
    </lineage>
</organism>
<evidence type="ECO:0000256" key="1">
    <source>
        <dbReference type="SAM" id="MobiDB-lite"/>
    </source>
</evidence>
<evidence type="ECO:0000313" key="2">
    <source>
        <dbReference type="EMBL" id="SCL22960.1"/>
    </source>
</evidence>
<gene>
    <name evidence="2" type="ORF">GA0070624_2642</name>
</gene>
<dbReference type="STRING" id="568872.GA0070624_2642"/>
<dbReference type="Proteomes" id="UP000199413">
    <property type="component" value="Unassembled WGS sequence"/>
</dbReference>
<keyword evidence="2" id="KW-0176">Collagen</keyword>
<reference evidence="3" key="1">
    <citation type="submission" date="2016-06" db="EMBL/GenBank/DDBJ databases">
        <authorList>
            <person name="Varghese N."/>
            <person name="Submissions Spin"/>
        </authorList>
    </citation>
    <scope>NUCLEOTIDE SEQUENCE [LARGE SCALE GENOMIC DNA]</scope>
    <source>
        <strain evidence="3">DSM 45431</strain>
    </source>
</reference>
<dbReference type="AlphaFoldDB" id="A0A1C6S0Z4"/>